<reference evidence="1 2" key="1">
    <citation type="journal article" date="2015" name="Genome Announc.">
        <title>Draft Genome Sequences of Marine Isolates of Thalassomonas viridans and Thalassomonas actiniarum.</title>
        <authorList>
            <person name="Olonade I."/>
            <person name="van Zyl L.J."/>
            <person name="Trindade M."/>
        </authorList>
    </citation>
    <scope>NUCLEOTIDE SEQUENCE [LARGE SCALE GENOMIC DNA]</scope>
    <source>
        <strain evidence="1 2">XOM25</strain>
    </source>
</reference>
<name>A0AAF0CAN9_9GAMM</name>
<dbReference type="KEGG" id="tvd:SG34_006290"/>
<keyword evidence="2" id="KW-1185">Reference proteome</keyword>
<organism evidence="1 2">
    <name type="scientific">Thalassomonas viridans</name>
    <dbReference type="NCBI Taxonomy" id="137584"/>
    <lineage>
        <taxon>Bacteria</taxon>
        <taxon>Pseudomonadati</taxon>
        <taxon>Pseudomonadota</taxon>
        <taxon>Gammaproteobacteria</taxon>
        <taxon>Alteromonadales</taxon>
        <taxon>Colwelliaceae</taxon>
        <taxon>Thalassomonas</taxon>
    </lineage>
</organism>
<evidence type="ECO:0000313" key="2">
    <source>
        <dbReference type="Proteomes" id="UP000032352"/>
    </source>
</evidence>
<dbReference type="Proteomes" id="UP000032352">
    <property type="component" value="Chromosome"/>
</dbReference>
<accession>A0AAF0CAN9</accession>
<gene>
    <name evidence="1" type="ORF">SG34_006290</name>
</gene>
<reference evidence="1 2" key="2">
    <citation type="journal article" date="2022" name="Mar. Drugs">
        <title>Bioassay-Guided Fractionation Leads to the Detection of Cholic Acid Generated by the Rare Thalassomonas sp.</title>
        <authorList>
            <person name="Pheiffer F."/>
            <person name="Schneider Y.K."/>
            <person name="Hansen E.H."/>
            <person name="Andersen J.H."/>
            <person name="Isaksson J."/>
            <person name="Busche T."/>
            <person name="R C."/>
            <person name="Kalinowski J."/>
            <person name="Zyl L.V."/>
            <person name="Trindade M."/>
        </authorList>
    </citation>
    <scope>NUCLEOTIDE SEQUENCE [LARGE SCALE GENOMIC DNA]</scope>
    <source>
        <strain evidence="1 2">XOM25</strain>
    </source>
</reference>
<protein>
    <submittedName>
        <fullName evidence="1">Uncharacterized protein</fullName>
    </submittedName>
</protein>
<dbReference type="AlphaFoldDB" id="A0AAF0CAN9"/>
<dbReference type="EMBL" id="CP059733">
    <property type="protein sequence ID" value="WDE06525.1"/>
    <property type="molecule type" value="Genomic_DNA"/>
</dbReference>
<evidence type="ECO:0000313" key="1">
    <source>
        <dbReference type="EMBL" id="WDE06525.1"/>
    </source>
</evidence>
<dbReference type="RefSeq" id="WP_053046787.1">
    <property type="nucleotide sequence ID" value="NZ_CP059733.1"/>
</dbReference>
<sequence length="120" mass="13558">MNVVKKVINVQQKDGSISEYNISFDVTKEPAVSIIFDYEAEQVFKERDFFNCLKLIRVYFDKAGAKVLCNGARIDVYPSRMSRDTGRGRKAYVLVQGRQALRTDLVDIFDAAAPDLIGCI</sequence>
<proteinExistence type="predicted"/>